<keyword evidence="1" id="KW-0175">Coiled coil</keyword>
<sequence length="334" mass="39266">MINREVGIMIRYQHPTIIKFKGFSIKDFLDEKNVTILMEHVSRGSLAEFLQKVKSGLLEVDYDNTKRQILLIGIARGMMYLHQNHIIHRDLKKHNILLDGNLCPLITDFGLSKFYGKEFTTSQSKQCGTCIYMAPEIMEGFRYSGKVDVYAFGILMYEIVTDMEPCPELKKGKLTEFQFTNKVVNDNYRPKFETPVKNSIKQFIERCWSKKSKDRPSFEELFNKLAYHIEESISDINEDREVGTTKEEGKYYLENVNVDEVLSYTNEIDEMNFAPDDGIFLKFEKLKRDNEEMFIKFDKKLRTVRDENEKLKKDNEEMKSKLTELKNEVVDLKN</sequence>
<feature type="domain" description="Protein kinase" evidence="2">
    <location>
        <begin position="1"/>
        <end position="228"/>
    </location>
</feature>
<evidence type="ECO:0000313" key="3">
    <source>
        <dbReference type="EMBL" id="KAK8878327.1"/>
    </source>
</evidence>
<dbReference type="Proteomes" id="UP001470230">
    <property type="component" value="Unassembled WGS sequence"/>
</dbReference>
<reference evidence="3 4" key="1">
    <citation type="submission" date="2024-04" db="EMBL/GenBank/DDBJ databases">
        <title>Tritrichomonas musculus Genome.</title>
        <authorList>
            <person name="Alves-Ferreira E."/>
            <person name="Grigg M."/>
            <person name="Lorenzi H."/>
            <person name="Galac M."/>
        </authorList>
    </citation>
    <scope>NUCLEOTIDE SEQUENCE [LARGE SCALE GENOMIC DNA]</scope>
    <source>
        <strain evidence="3 4">EAF2021</strain>
    </source>
</reference>
<dbReference type="SMART" id="SM00220">
    <property type="entry name" value="S_TKc"/>
    <property type="match status" value="1"/>
</dbReference>
<dbReference type="EMBL" id="JAPFFF010000011">
    <property type="protein sequence ID" value="KAK8878327.1"/>
    <property type="molecule type" value="Genomic_DNA"/>
</dbReference>
<proteinExistence type="predicted"/>
<dbReference type="InterPro" id="IPR000719">
    <property type="entry name" value="Prot_kinase_dom"/>
</dbReference>
<dbReference type="PROSITE" id="PS00108">
    <property type="entry name" value="PROTEIN_KINASE_ST"/>
    <property type="match status" value="1"/>
</dbReference>
<name>A0ABR2JKX6_9EUKA</name>
<dbReference type="PANTHER" id="PTHR23257">
    <property type="entry name" value="SERINE-THREONINE PROTEIN KINASE"/>
    <property type="match status" value="1"/>
</dbReference>
<dbReference type="InterPro" id="IPR008271">
    <property type="entry name" value="Ser/Thr_kinase_AS"/>
</dbReference>
<feature type="coiled-coil region" evidence="1">
    <location>
        <begin position="301"/>
        <end position="328"/>
    </location>
</feature>
<evidence type="ECO:0000259" key="2">
    <source>
        <dbReference type="PROSITE" id="PS50011"/>
    </source>
</evidence>
<dbReference type="InterPro" id="IPR011009">
    <property type="entry name" value="Kinase-like_dom_sf"/>
</dbReference>
<dbReference type="InterPro" id="IPR001245">
    <property type="entry name" value="Ser-Thr/Tyr_kinase_cat_dom"/>
</dbReference>
<keyword evidence="4" id="KW-1185">Reference proteome</keyword>
<organism evidence="3 4">
    <name type="scientific">Tritrichomonas musculus</name>
    <dbReference type="NCBI Taxonomy" id="1915356"/>
    <lineage>
        <taxon>Eukaryota</taxon>
        <taxon>Metamonada</taxon>
        <taxon>Parabasalia</taxon>
        <taxon>Tritrichomonadida</taxon>
        <taxon>Tritrichomonadidae</taxon>
        <taxon>Tritrichomonas</taxon>
    </lineage>
</organism>
<dbReference type="PRINTS" id="PR00109">
    <property type="entry name" value="TYRKINASE"/>
</dbReference>
<evidence type="ECO:0000313" key="4">
    <source>
        <dbReference type="Proteomes" id="UP001470230"/>
    </source>
</evidence>
<dbReference type="Pfam" id="PF07714">
    <property type="entry name" value="PK_Tyr_Ser-Thr"/>
    <property type="match status" value="1"/>
</dbReference>
<dbReference type="PANTHER" id="PTHR23257:SF958">
    <property type="entry name" value="SERINE_THREONINE-PROTEIN KINASE WNK4"/>
    <property type="match status" value="1"/>
</dbReference>
<accession>A0ABR2JKX6</accession>
<dbReference type="Gene3D" id="1.10.510.10">
    <property type="entry name" value="Transferase(Phosphotransferase) domain 1"/>
    <property type="match status" value="1"/>
</dbReference>
<dbReference type="InterPro" id="IPR050167">
    <property type="entry name" value="Ser_Thr_protein_kinase"/>
</dbReference>
<protein>
    <recommendedName>
        <fullName evidence="2">Protein kinase domain-containing protein</fullName>
    </recommendedName>
</protein>
<dbReference type="PROSITE" id="PS50011">
    <property type="entry name" value="PROTEIN_KINASE_DOM"/>
    <property type="match status" value="1"/>
</dbReference>
<gene>
    <name evidence="3" type="ORF">M9Y10_005093</name>
</gene>
<evidence type="ECO:0000256" key="1">
    <source>
        <dbReference type="SAM" id="Coils"/>
    </source>
</evidence>
<comment type="caution">
    <text evidence="3">The sequence shown here is derived from an EMBL/GenBank/DDBJ whole genome shotgun (WGS) entry which is preliminary data.</text>
</comment>
<dbReference type="SUPFAM" id="SSF56112">
    <property type="entry name" value="Protein kinase-like (PK-like)"/>
    <property type="match status" value="1"/>
</dbReference>